<proteinExistence type="inferred from homology"/>
<dbReference type="Pfam" id="PF00135">
    <property type="entry name" value="COesterase"/>
    <property type="match status" value="1"/>
</dbReference>
<dbReference type="EC" id="3.1.1.-" evidence="3"/>
<reference evidence="5 6" key="1">
    <citation type="submission" date="2018-05" db="EMBL/GenBank/DDBJ databases">
        <title>Whole genome sequencing for identification of molecular markers to develop diagnostic detection tools for the regulated plant pathogen Lachnellula willkommii.</title>
        <authorList>
            <person name="Giroux E."/>
            <person name="Bilodeau G."/>
        </authorList>
    </citation>
    <scope>NUCLEOTIDE SEQUENCE [LARGE SCALE GENOMIC DNA]</scope>
    <source>
        <strain evidence="5 6">CBS 625.97</strain>
    </source>
</reference>
<organism evidence="5 6">
    <name type="scientific">Lachnellula cervina</name>
    <dbReference type="NCBI Taxonomy" id="1316786"/>
    <lineage>
        <taxon>Eukaryota</taxon>
        <taxon>Fungi</taxon>
        <taxon>Dikarya</taxon>
        <taxon>Ascomycota</taxon>
        <taxon>Pezizomycotina</taxon>
        <taxon>Leotiomycetes</taxon>
        <taxon>Helotiales</taxon>
        <taxon>Lachnaceae</taxon>
        <taxon>Lachnellula</taxon>
    </lineage>
</organism>
<evidence type="ECO:0000313" key="5">
    <source>
        <dbReference type="EMBL" id="TVY51773.1"/>
    </source>
</evidence>
<dbReference type="Proteomes" id="UP000481288">
    <property type="component" value="Unassembled WGS sequence"/>
</dbReference>
<dbReference type="OrthoDB" id="408631at2759"/>
<evidence type="ECO:0000256" key="3">
    <source>
        <dbReference type="RuleBase" id="RU361235"/>
    </source>
</evidence>
<gene>
    <name evidence="5" type="primary">LIP4_0</name>
    <name evidence="5" type="ORF">LCER1_G007224</name>
</gene>
<evidence type="ECO:0000259" key="4">
    <source>
        <dbReference type="Pfam" id="PF00135"/>
    </source>
</evidence>
<dbReference type="PANTHER" id="PTHR11559">
    <property type="entry name" value="CARBOXYLESTERASE"/>
    <property type="match status" value="1"/>
</dbReference>
<dbReference type="InterPro" id="IPR002018">
    <property type="entry name" value="CarbesteraseB"/>
</dbReference>
<evidence type="ECO:0000256" key="1">
    <source>
        <dbReference type="ARBA" id="ARBA00005964"/>
    </source>
</evidence>
<accession>A0A7D8YR51</accession>
<name>A0A7D8YR51_9HELO</name>
<dbReference type="InterPro" id="IPR019819">
    <property type="entry name" value="Carboxylesterase_B_CS"/>
</dbReference>
<dbReference type="InterPro" id="IPR029058">
    <property type="entry name" value="AB_hydrolase_fold"/>
</dbReference>
<evidence type="ECO:0000313" key="6">
    <source>
        <dbReference type="Proteomes" id="UP000481288"/>
    </source>
</evidence>
<sequence length="541" mass="60033">MAQPTVRLPQGVVVGVELQEVFPRPVEAFLGIPYALPPIGDLRFRPAVRVNISAETIDASKYSAIAPGKALVVTRPQLPQSEDCLTVNVFRQKGSGCWKKLPVAIYVHGGAFNRGSASMHNTPSMLGWSEESFVAVSFNYRLGALGFLPSSLAKKEGILNLGLHDQLLLFEWVQENIHCFGGDAGNVTLVGLSAGAHSIGHHLMNYCEGKTPLFQRAIIESGAPTSRAVRPYDAEIHEKQFKDFLEETNCPENLPEGKVFPFLRSLPSSIITSAQTVVFDKYNPSLRWAFQPVIDNDIISRKPLEAWLSGKWNKVPIMTGFNTNEGTMYVDKSMSRPSDFRLFWRHLLPELSPADLDEIERLYPNPENDPSSPYYESRTHLGIGAQFKRIEAAYAHYAYIAPVRQTAHFTSAGQTEPVYLYHWALAKTVIGRANHADNMRYETCDAGTVNVTNAQRELAQTLHAYVTSFITKGDPNALGGRCATRPEWKAYEQGNGKVMIFGDGNEELIGGGIGTPAKLLDDVWAKSESDFWWSKVEISQQ</sequence>
<dbReference type="PROSITE" id="PS00122">
    <property type="entry name" value="CARBOXYLESTERASE_B_1"/>
    <property type="match status" value="1"/>
</dbReference>
<dbReference type="InterPro" id="IPR050309">
    <property type="entry name" value="Type-B_Carboxylest/Lipase"/>
</dbReference>
<protein>
    <recommendedName>
        <fullName evidence="3">Carboxylic ester hydrolase</fullName>
        <ecNumber evidence="3">3.1.1.-</ecNumber>
    </recommendedName>
</protein>
<dbReference type="GO" id="GO:0016787">
    <property type="term" value="F:hydrolase activity"/>
    <property type="evidence" value="ECO:0007669"/>
    <property type="project" value="UniProtKB-KW"/>
</dbReference>
<dbReference type="EMBL" id="QGMG01000736">
    <property type="protein sequence ID" value="TVY51773.1"/>
    <property type="molecule type" value="Genomic_DNA"/>
</dbReference>
<dbReference type="Gene3D" id="3.40.50.1820">
    <property type="entry name" value="alpha/beta hydrolase"/>
    <property type="match status" value="1"/>
</dbReference>
<comment type="caution">
    <text evidence="5">The sequence shown here is derived from an EMBL/GenBank/DDBJ whole genome shotgun (WGS) entry which is preliminary data.</text>
</comment>
<dbReference type="InterPro" id="IPR019826">
    <property type="entry name" value="Carboxylesterase_B_AS"/>
</dbReference>
<dbReference type="FunFam" id="3.40.50.1820:FF:000263">
    <property type="entry name" value="Carboxylic ester hydrolase"/>
    <property type="match status" value="1"/>
</dbReference>
<feature type="domain" description="Carboxylesterase type B" evidence="4">
    <location>
        <begin position="3"/>
        <end position="503"/>
    </location>
</feature>
<keyword evidence="6" id="KW-1185">Reference proteome</keyword>
<comment type="similarity">
    <text evidence="1 3">Belongs to the type-B carboxylesterase/lipase family.</text>
</comment>
<dbReference type="SUPFAM" id="SSF53474">
    <property type="entry name" value="alpha/beta-Hydrolases"/>
    <property type="match status" value="1"/>
</dbReference>
<evidence type="ECO:0000256" key="2">
    <source>
        <dbReference type="ARBA" id="ARBA00022801"/>
    </source>
</evidence>
<keyword evidence="2 3" id="KW-0378">Hydrolase</keyword>
<dbReference type="AlphaFoldDB" id="A0A7D8YR51"/>
<dbReference type="PROSITE" id="PS00941">
    <property type="entry name" value="CARBOXYLESTERASE_B_2"/>
    <property type="match status" value="1"/>
</dbReference>